<dbReference type="SMART" id="SM00360">
    <property type="entry name" value="RRM"/>
    <property type="match status" value="1"/>
</dbReference>
<gene>
    <name evidence="4" type="ORF">ZOSMA_56G00640</name>
</gene>
<dbReference type="InterPro" id="IPR052462">
    <property type="entry name" value="SLIRP/GR-RBP-like"/>
</dbReference>
<dbReference type="GO" id="GO:0003729">
    <property type="term" value="F:mRNA binding"/>
    <property type="evidence" value="ECO:0000318"/>
    <property type="project" value="GO_Central"/>
</dbReference>
<dbReference type="STRING" id="29655.A0A0K9NW07"/>
<comment type="caution">
    <text evidence="4">The sequence shown here is derived from an EMBL/GenBank/DDBJ whole genome shotgun (WGS) entry which is preliminary data.</text>
</comment>
<dbReference type="EMBL" id="LFYR01001565">
    <property type="protein sequence ID" value="KMZ60833.1"/>
    <property type="molecule type" value="Genomic_DNA"/>
</dbReference>
<dbReference type="Proteomes" id="UP000036987">
    <property type="component" value="Unassembled WGS sequence"/>
</dbReference>
<dbReference type="InterPro" id="IPR048289">
    <property type="entry name" value="RRM2_NsCP33-like"/>
</dbReference>
<evidence type="ECO:0000256" key="1">
    <source>
        <dbReference type="ARBA" id="ARBA00022884"/>
    </source>
</evidence>
<dbReference type="CDD" id="cd21608">
    <property type="entry name" value="RRM2_NsCP33_like"/>
    <property type="match status" value="1"/>
</dbReference>
<evidence type="ECO:0000313" key="5">
    <source>
        <dbReference type="Proteomes" id="UP000036987"/>
    </source>
</evidence>
<dbReference type="InterPro" id="IPR012677">
    <property type="entry name" value="Nucleotide-bd_a/b_plait_sf"/>
</dbReference>
<dbReference type="InterPro" id="IPR000504">
    <property type="entry name" value="RRM_dom"/>
</dbReference>
<evidence type="ECO:0000256" key="2">
    <source>
        <dbReference type="PROSITE-ProRule" id="PRU00176"/>
    </source>
</evidence>
<keyword evidence="5" id="KW-1185">Reference proteome</keyword>
<dbReference type="PROSITE" id="PS50102">
    <property type="entry name" value="RRM"/>
    <property type="match status" value="1"/>
</dbReference>
<dbReference type="Pfam" id="PF00076">
    <property type="entry name" value="RRM_1"/>
    <property type="match status" value="1"/>
</dbReference>
<evidence type="ECO:0000259" key="3">
    <source>
        <dbReference type="PROSITE" id="PS50102"/>
    </source>
</evidence>
<dbReference type="InterPro" id="IPR035979">
    <property type="entry name" value="RBD_domain_sf"/>
</dbReference>
<dbReference type="AlphaFoldDB" id="A0A0K9NW07"/>
<dbReference type="GO" id="GO:0005737">
    <property type="term" value="C:cytoplasm"/>
    <property type="evidence" value="ECO:0000318"/>
    <property type="project" value="GO_Central"/>
</dbReference>
<protein>
    <submittedName>
        <fullName evidence="4">Glycine-rich RNA-binding protein 4, mitochondrial</fullName>
    </submittedName>
</protein>
<dbReference type="PANTHER" id="PTHR48027">
    <property type="entry name" value="HETEROGENEOUS NUCLEAR RIBONUCLEOPROTEIN 87F-RELATED"/>
    <property type="match status" value="1"/>
</dbReference>
<organism evidence="4 5">
    <name type="scientific">Zostera marina</name>
    <name type="common">Eelgrass</name>
    <dbReference type="NCBI Taxonomy" id="29655"/>
    <lineage>
        <taxon>Eukaryota</taxon>
        <taxon>Viridiplantae</taxon>
        <taxon>Streptophyta</taxon>
        <taxon>Embryophyta</taxon>
        <taxon>Tracheophyta</taxon>
        <taxon>Spermatophyta</taxon>
        <taxon>Magnoliopsida</taxon>
        <taxon>Liliopsida</taxon>
        <taxon>Zosteraceae</taxon>
        <taxon>Zostera</taxon>
    </lineage>
</organism>
<dbReference type="Gene3D" id="3.30.70.330">
    <property type="match status" value="1"/>
</dbReference>
<accession>A0A0K9NW07</accession>
<reference evidence="5" key="1">
    <citation type="journal article" date="2016" name="Nature">
        <title>The genome of the seagrass Zostera marina reveals angiosperm adaptation to the sea.</title>
        <authorList>
            <person name="Olsen J.L."/>
            <person name="Rouze P."/>
            <person name="Verhelst B."/>
            <person name="Lin Y.-C."/>
            <person name="Bayer T."/>
            <person name="Collen J."/>
            <person name="Dattolo E."/>
            <person name="De Paoli E."/>
            <person name="Dittami S."/>
            <person name="Maumus F."/>
            <person name="Michel G."/>
            <person name="Kersting A."/>
            <person name="Lauritano C."/>
            <person name="Lohaus R."/>
            <person name="Toepel M."/>
            <person name="Tonon T."/>
            <person name="Vanneste K."/>
            <person name="Amirebrahimi M."/>
            <person name="Brakel J."/>
            <person name="Bostroem C."/>
            <person name="Chovatia M."/>
            <person name="Grimwood J."/>
            <person name="Jenkins J.W."/>
            <person name="Jueterbock A."/>
            <person name="Mraz A."/>
            <person name="Stam W.T."/>
            <person name="Tice H."/>
            <person name="Bornberg-Bauer E."/>
            <person name="Green P.J."/>
            <person name="Pearson G.A."/>
            <person name="Procaccini G."/>
            <person name="Duarte C.M."/>
            <person name="Schmutz J."/>
            <person name="Reusch T.B.H."/>
            <person name="Van de Peer Y."/>
        </authorList>
    </citation>
    <scope>NUCLEOTIDE SEQUENCE [LARGE SCALE GENOMIC DNA]</scope>
    <source>
        <strain evidence="5">cv. Finnish</strain>
    </source>
</reference>
<evidence type="ECO:0000313" key="4">
    <source>
        <dbReference type="EMBL" id="KMZ60833.1"/>
    </source>
</evidence>
<sequence length="155" mass="15686">MALRSKLSGIVRATFGTNSVSSVNAPKMHMFNAVRCMASKLFVGGLSYGTDDNSLRSAFESYGEITEAIVINDRETGRSRGFGFVNYTTDESANKAVSGMDGQDLDGRQIRVNLANDRPPRVGGYGGGGGGYGGGGGGGYGGSGGGGYGGGGGGY</sequence>
<dbReference type="SUPFAM" id="SSF54928">
    <property type="entry name" value="RNA-binding domain, RBD"/>
    <property type="match status" value="1"/>
</dbReference>
<feature type="domain" description="RRM" evidence="3">
    <location>
        <begin position="39"/>
        <end position="117"/>
    </location>
</feature>
<proteinExistence type="predicted"/>
<keyword evidence="1 2" id="KW-0694">RNA-binding</keyword>
<dbReference type="OrthoDB" id="439808at2759"/>
<name>A0A0K9NW07_ZOSMR</name>
<dbReference type="OMA" id="NLANDRP"/>